<keyword evidence="1" id="KW-0472">Membrane</keyword>
<dbReference type="RefSeq" id="WP_202805576.1">
    <property type="nucleotide sequence ID" value="NZ_CP062939.1"/>
</dbReference>
<sequence>MFPYAVLSAVEAASLSTPMLTSLIDLLNKALYLGGVVLIVFGGVTVGTNLKDHNGPAITGGILQIGGGALVVACGVLLSTISLS</sequence>
<evidence type="ECO:0000313" key="3">
    <source>
        <dbReference type="Proteomes" id="UP000029055"/>
    </source>
</evidence>
<keyword evidence="1" id="KW-0812">Transmembrane</keyword>
<gene>
    <name evidence="2" type="ORF">BISU_1063</name>
</gene>
<protein>
    <submittedName>
        <fullName evidence="2">Uncharacterized protein</fullName>
    </submittedName>
</protein>
<reference evidence="2 3" key="1">
    <citation type="submission" date="2014-03" db="EMBL/GenBank/DDBJ databases">
        <title>Genomics of Bifidobacteria.</title>
        <authorList>
            <person name="Ventura M."/>
            <person name="Milani C."/>
            <person name="Lugli G.A."/>
        </authorList>
    </citation>
    <scope>NUCLEOTIDE SEQUENCE [LARGE SCALE GENOMIC DNA]</scope>
    <source>
        <strain evidence="2 3">LMG 11597</strain>
    </source>
</reference>
<dbReference type="EMBL" id="JGZR01000007">
    <property type="protein sequence ID" value="KFJ03131.1"/>
    <property type="molecule type" value="Genomic_DNA"/>
</dbReference>
<feature type="transmembrane region" description="Helical" evidence="1">
    <location>
        <begin position="62"/>
        <end position="83"/>
    </location>
</feature>
<organism evidence="2 3">
    <name type="scientific">Bifidobacterium subtile</name>
    <dbReference type="NCBI Taxonomy" id="77635"/>
    <lineage>
        <taxon>Bacteria</taxon>
        <taxon>Bacillati</taxon>
        <taxon>Actinomycetota</taxon>
        <taxon>Actinomycetes</taxon>
        <taxon>Bifidobacteriales</taxon>
        <taxon>Bifidobacteriaceae</taxon>
        <taxon>Bifidobacterium</taxon>
    </lineage>
</organism>
<dbReference type="STRING" id="77635.BISU_1063"/>
<name>A0A087E5T0_9BIFI</name>
<comment type="caution">
    <text evidence="2">The sequence shown here is derived from an EMBL/GenBank/DDBJ whole genome shotgun (WGS) entry which is preliminary data.</text>
</comment>
<keyword evidence="3" id="KW-1185">Reference proteome</keyword>
<accession>A0A087E5T0</accession>
<proteinExistence type="predicted"/>
<evidence type="ECO:0000256" key="1">
    <source>
        <dbReference type="SAM" id="Phobius"/>
    </source>
</evidence>
<feature type="transmembrane region" description="Helical" evidence="1">
    <location>
        <begin position="30"/>
        <end position="50"/>
    </location>
</feature>
<dbReference type="Proteomes" id="UP000029055">
    <property type="component" value="Unassembled WGS sequence"/>
</dbReference>
<keyword evidence="1" id="KW-1133">Transmembrane helix</keyword>
<evidence type="ECO:0000313" key="2">
    <source>
        <dbReference type="EMBL" id="KFJ03131.1"/>
    </source>
</evidence>
<dbReference type="AlphaFoldDB" id="A0A087E5T0"/>